<organism evidence="5">
    <name type="scientific">Octactis speculum</name>
    <dbReference type="NCBI Taxonomy" id="3111310"/>
    <lineage>
        <taxon>Eukaryota</taxon>
        <taxon>Sar</taxon>
        <taxon>Stramenopiles</taxon>
        <taxon>Ochrophyta</taxon>
        <taxon>Dictyochophyceae</taxon>
        <taxon>Dictyochales</taxon>
        <taxon>Dictyochaceae</taxon>
        <taxon>Octactis</taxon>
    </lineage>
</organism>
<evidence type="ECO:0000313" key="5">
    <source>
        <dbReference type="EMBL" id="CAD9473712.1"/>
    </source>
</evidence>
<evidence type="ECO:0000256" key="3">
    <source>
        <dbReference type="PROSITE-ProRule" id="PRU00169"/>
    </source>
</evidence>
<dbReference type="Gene3D" id="3.30.565.10">
    <property type="entry name" value="Histidine kinase-like ATPase, C-terminal domain"/>
    <property type="match status" value="1"/>
</dbReference>
<dbReference type="PROSITE" id="PS50110">
    <property type="entry name" value="RESPONSE_REGULATORY"/>
    <property type="match status" value="1"/>
</dbReference>
<dbReference type="Gene3D" id="3.40.50.2300">
    <property type="match status" value="1"/>
</dbReference>
<protein>
    <recommendedName>
        <fullName evidence="4">Response regulatory domain-containing protein</fullName>
    </recommendedName>
</protein>
<dbReference type="AlphaFoldDB" id="A0A7S2GWN1"/>
<evidence type="ECO:0000256" key="2">
    <source>
        <dbReference type="ARBA" id="ARBA00023012"/>
    </source>
</evidence>
<dbReference type="InterPro" id="IPR036890">
    <property type="entry name" value="HATPase_C_sf"/>
</dbReference>
<sequence length="338" mass="37114">MVVYRYQDARCTFMVTDTGPGLSTAQEVAEGDIPLVFQRFHQELLPDDLVDFEAADTLREKIAKGLANRCTNSLGIGLSLAYHLVQAVGGELRYSSIPGDTKFWFSLPAAAMKPPLDELGNPSRAPVEQLNTEVCVVREAHDPMALSGVSGASNTSGQIKRKPGDDVIETQVVQAPRKKKGSGEERFMTELRDSIKMIKKECVASQGLKAEMPPLILVVEDTDICAKLICMTLRKLNCATKRAENGQVAVDMLREAMPGMYSLILMDLRMPVMDGLDATRLIKQELKLDTPVVAVTGDSGPETQKICAEIGFDDFQNKPMKRNQLKAIVEKFTGHSVK</sequence>
<reference evidence="5" key="1">
    <citation type="submission" date="2021-01" db="EMBL/GenBank/DDBJ databases">
        <authorList>
            <person name="Corre E."/>
            <person name="Pelletier E."/>
            <person name="Niang G."/>
            <person name="Scheremetjew M."/>
            <person name="Finn R."/>
            <person name="Kale V."/>
            <person name="Holt S."/>
            <person name="Cochrane G."/>
            <person name="Meng A."/>
            <person name="Brown T."/>
            <person name="Cohen L."/>
        </authorList>
    </citation>
    <scope>NUCLEOTIDE SEQUENCE</scope>
    <source>
        <strain evidence="5">CCMP1381</strain>
    </source>
</reference>
<keyword evidence="2" id="KW-0902">Two-component regulatory system</keyword>
<dbReference type="EMBL" id="HBGS01054222">
    <property type="protein sequence ID" value="CAD9473712.1"/>
    <property type="molecule type" value="Transcribed_RNA"/>
</dbReference>
<dbReference type="GO" id="GO:0000160">
    <property type="term" value="P:phosphorelay signal transduction system"/>
    <property type="evidence" value="ECO:0007669"/>
    <property type="project" value="InterPro"/>
</dbReference>
<dbReference type="SUPFAM" id="SSF52172">
    <property type="entry name" value="CheY-like"/>
    <property type="match status" value="1"/>
</dbReference>
<dbReference type="PRINTS" id="PR00344">
    <property type="entry name" value="BCTRLSENSOR"/>
</dbReference>
<gene>
    <name evidence="5" type="ORF">DSPE1174_LOCUS27986</name>
</gene>
<dbReference type="InterPro" id="IPR001789">
    <property type="entry name" value="Sig_transdc_resp-reg_receiver"/>
</dbReference>
<dbReference type="CDD" id="cd17546">
    <property type="entry name" value="REC_hyHK_CKI1_RcsC-like"/>
    <property type="match status" value="1"/>
</dbReference>
<keyword evidence="1 3" id="KW-0597">Phosphoprotein</keyword>
<dbReference type="SUPFAM" id="SSF55874">
    <property type="entry name" value="ATPase domain of HSP90 chaperone/DNA topoisomerase II/histidine kinase"/>
    <property type="match status" value="1"/>
</dbReference>
<evidence type="ECO:0000259" key="4">
    <source>
        <dbReference type="PROSITE" id="PS50110"/>
    </source>
</evidence>
<proteinExistence type="predicted"/>
<dbReference type="Pfam" id="PF02518">
    <property type="entry name" value="HATPase_c"/>
    <property type="match status" value="1"/>
</dbReference>
<dbReference type="InterPro" id="IPR004358">
    <property type="entry name" value="Sig_transdc_His_kin-like_C"/>
</dbReference>
<feature type="modified residue" description="4-aspartylphosphate" evidence="3">
    <location>
        <position position="267"/>
    </location>
</feature>
<dbReference type="PANTHER" id="PTHR45339">
    <property type="entry name" value="HYBRID SIGNAL TRANSDUCTION HISTIDINE KINASE J"/>
    <property type="match status" value="1"/>
</dbReference>
<dbReference type="PANTHER" id="PTHR45339:SF1">
    <property type="entry name" value="HYBRID SIGNAL TRANSDUCTION HISTIDINE KINASE J"/>
    <property type="match status" value="1"/>
</dbReference>
<dbReference type="SMART" id="SM00448">
    <property type="entry name" value="REC"/>
    <property type="match status" value="1"/>
</dbReference>
<dbReference type="Pfam" id="PF00072">
    <property type="entry name" value="Response_reg"/>
    <property type="match status" value="1"/>
</dbReference>
<name>A0A7S2GWN1_9STRA</name>
<dbReference type="InterPro" id="IPR011006">
    <property type="entry name" value="CheY-like_superfamily"/>
</dbReference>
<dbReference type="InterPro" id="IPR003594">
    <property type="entry name" value="HATPase_dom"/>
</dbReference>
<evidence type="ECO:0000256" key="1">
    <source>
        <dbReference type="ARBA" id="ARBA00022553"/>
    </source>
</evidence>
<accession>A0A7S2GWN1</accession>
<dbReference type="GO" id="GO:0016772">
    <property type="term" value="F:transferase activity, transferring phosphorus-containing groups"/>
    <property type="evidence" value="ECO:0007669"/>
    <property type="project" value="InterPro"/>
</dbReference>
<feature type="domain" description="Response regulatory" evidence="4">
    <location>
        <begin position="215"/>
        <end position="333"/>
    </location>
</feature>